<reference evidence="2 3" key="1">
    <citation type="submission" date="2016-10" db="EMBL/GenBank/DDBJ databases">
        <authorList>
            <person name="de Groot N.N."/>
        </authorList>
    </citation>
    <scope>NUCLEOTIDE SEQUENCE [LARGE SCALE GENOMIC DNA]</scope>
    <source>
        <strain evidence="2 3">DSM 13305</strain>
    </source>
</reference>
<dbReference type="RefSeq" id="WP_091744128.1">
    <property type="nucleotide sequence ID" value="NZ_FODY01000003.1"/>
</dbReference>
<evidence type="ECO:0000313" key="2">
    <source>
        <dbReference type="EMBL" id="SEO61118.1"/>
    </source>
</evidence>
<dbReference type="OrthoDB" id="1683938at2"/>
<accession>A0A1H8R4P4</accession>
<proteinExistence type="predicted"/>
<sequence>MKTGLEIVRLHREYEEKIHEITNALSKLDEYTYTKTILQEQHDRLRDELKRLEDTRFQPMDPIVIHTSLLGGKSPG</sequence>
<protein>
    <submittedName>
        <fullName evidence="2">Uncharacterized protein</fullName>
    </submittedName>
</protein>
<dbReference type="AlphaFoldDB" id="A0A1H8R4P4"/>
<feature type="coiled-coil region" evidence="1">
    <location>
        <begin position="28"/>
        <end position="55"/>
    </location>
</feature>
<evidence type="ECO:0000313" key="3">
    <source>
        <dbReference type="Proteomes" id="UP000198847"/>
    </source>
</evidence>
<keyword evidence="1" id="KW-0175">Coiled coil</keyword>
<gene>
    <name evidence="2" type="ORF">SAMN04490178_103158</name>
</gene>
<name>A0A1H8R4P4_9FIRM</name>
<keyword evidence="3" id="KW-1185">Reference proteome</keyword>
<dbReference type="Proteomes" id="UP000198847">
    <property type="component" value="Unassembled WGS sequence"/>
</dbReference>
<organism evidence="2 3">
    <name type="scientific">Propionispora vibrioides</name>
    <dbReference type="NCBI Taxonomy" id="112903"/>
    <lineage>
        <taxon>Bacteria</taxon>
        <taxon>Bacillati</taxon>
        <taxon>Bacillota</taxon>
        <taxon>Negativicutes</taxon>
        <taxon>Selenomonadales</taxon>
        <taxon>Sporomusaceae</taxon>
        <taxon>Propionispora</taxon>
    </lineage>
</organism>
<dbReference type="EMBL" id="FODY01000003">
    <property type="protein sequence ID" value="SEO61118.1"/>
    <property type="molecule type" value="Genomic_DNA"/>
</dbReference>
<evidence type="ECO:0000256" key="1">
    <source>
        <dbReference type="SAM" id="Coils"/>
    </source>
</evidence>